<proteinExistence type="predicted"/>
<dbReference type="Proteomes" id="UP000582016">
    <property type="component" value="Unassembled WGS sequence"/>
</dbReference>
<name>A0A8H5MXP2_9HYPO</name>
<gene>
    <name evidence="1" type="ORF">FPHYL_10968</name>
</gene>
<sequence length="129" mass="14241">MRRVDNPDKDFPAIGASLHVSENFRSVNCMATVVNWMRECAQSHSLCQSDGEEPLPKRVVDVGPQDGSRAPALYVSQGEIEPYAALSHCWGKSNLLKTTTATLASRIHGIEWSELSTKFQEAILVARDL</sequence>
<accession>A0A8H5MXP2</accession>
<comment type="caution">
    <text evidence="1">The sequence shown here is derived from an EMBL/GenBank/DDBJ whole genome shotgun (WGS) entry which is preliminary data.</text>
</comment>
<evidence type="ECO:0000313" key="1">
    <source>
        <dbReference type="EMBL" id="KAF5544478.1"/>
    </source>
</evidence>
<dbReference type="PANTHER" id="PTHR33112:SF13">
    <property type="entry name" value="HETEROKARYON INCOMPATIBILITY DOMAIN-CONTAINING PROTEIN"/>
    <property type="match status" value="1"/>
</dbReference>
<dbReference type="AlphaFoldDB" id="A0A8H5MXP2"/>
<dbReference type="PANTHER" id="PTHR33112">
    <property type="entry name" value="DOMAIN PROTEIN, PUTATIVE-RELATED"/>
    <property type="match status" value="1"/>
</dbReference>
<reference evidence="1 2" key="1">
    <citation type="submission" date="2020-05" db="EMBL/GenBank/DDBJ databases">
        <title>Identification and distribution of gene clusters putatively required for synthesis of sphingolipid metabolism inhibitors in phylogenetically diverse species of the filamentous fungus Fusarium.</title>
        <authorList>
            <person name="Kim H.-S."/>
            <person name="Busman M."/>
            <person name="Brown D.W."/>
            <person name="Divon H."/>
            <person name="Uhlig S."/>
            <person name="Proctor R.H."/>
        </authorList>
    </citation>
    <scope>NUCLEOTIDE SEQUENCE [LARGE SCALE GENOMIC DNA]</scope>
    <source>
        <strain evidence="1 2">NRRL 13617</strain>
    </source>
</reference>
<dbReference type="EMBL" id="JAAOAQ010000498">
    <property type="protein sequence ID" value="KAF5544478.1"/>
    <property type="molecule type" value="Genomic_DNA"/>
</dbReference>
<evidence type="ECO:0000313" key="2">
    <source>
        <dbReference type="Proteomes" id="UP000582016"/>
    </source>
</evidence>
<protein>
    <submittedName>
        <fullName evidence="1">Het-domain-containing protein</fullName>
    </submittedName>
</protein>
<dbReference type="OrthoDB" id="5362512at2759"/>
<organism evidence="1 2">
    <name type="scientific">Fusarium phyllophilum</name>
    <dbReference type="NCBI Taxonomy" id="47803"/>
    <lineage>
        <taxon>Eukaryota</taxon>
        <taxon>Fungi</taxon>
        <taxon>Dikarya</taxon>
        <taxon>Ascomycota</taxon>
        <taxon>Pezizomycotina</taxon>
        <taxon>Sordariomycetes</taxon>
        <taxon>Hypocreomycetidae</taxon>
        <taxon>Hypocreales</taxon>
        <taxon>Nectriaceae</taxon>
        <taxon>Fusarium</taxon>
        <taxon>Fusarium fujikuroi species complex</taxon>
    </lineage>
</organism>
<keyword evidence="2" id="KW-1185">Reference proteome</keyword>